<comment type="cofactor">
    <cofactor evidence="1">
        <name>Ca(2+)</name>
        <dbReference type="ChEBI" id="CHEBI:29108"/>
    </cofactor>
</comment>
<keyword evidence="4" id="KW-0597">Phosphoprotein</keyword>
<keyword evidence="3" id="KW-1003">Cell membrane</keyword>
<dbReference type="Proteomes" id="UP001190700">
    <property type="component" value="Unassembled WGS sequence"/>
</dbReference>
<dbReference type="GO" id="GO:0005886">
    <property type="term" value="C:plasma membrane"/>
    <property type="evidence" value="ECO:0007669"/>
    <property type="project" value="UniProtKB-SubCell"/>
</dbReference>
<dbReference type="InterPro" id="IPR002921">
    <property type="entry name" value="Fungal_lipase-type"/>
</dbReference>
<accession>A0AAE0EY80</accession>
<evidence type="ECO:0000256" key="12">
    <source>
        <dbReference type="ARBA" id="ARBA00023136"/>
    </source>
</evidence>
<gene>
    <name evidence="17" type="ORF">CYMTET_45821</name>
    <name evidence="16" type="ORF">CYMTET_45822</name>
</gene>
<evidence type="ECO:0000256" key="13">
    <source>
        <dbReference type="ARBA" id="ARBA00024531"/>
    </source>
</evidence>
<evidence type="ECO:0000313" key="16">
    <source>
        <dbReference type="EMBL" id="KAK3244567.1"/>
    </source>
</evidence>
<dbReference type="Pfam" id="PF01764">
    <property type="entry name" value="Lipase_3"/>
    <property type="match status" value="1"/>
</dbReference>
<dbReference type="AlphaFoldDB" id="A0AAE0EY80"/>
<keyword evidence="11" id="KW-0443">Lipid metabolism</keyword>
<evidence type="ECO:0000313" key="17">
    <source>
        <dbReference type="EMBL" id="KAK3244569.1"/>
    </source>
</evidence>
<evidence type="ECO:0000256" key="14">
    <source>
        <dbReference type="ARBA" id="ARBA00026104"/>
    </source>
</evidence>
<evidence type="ECO:0000256" key="1">
    <source>
        <dbReference type="ARBA" id="ARBA00001913"/>
    </source>
</evidence>
<keyword evidence="9" id="KW-0442">Lipid degradation</keyword>
<keyword evidence="7" id="KW-0378">Hydrolase</keyword>
<evidence type="ECO:0000256" key="9">
    <source>
        <dbReference type="ARBA" id="ARBA00022963"/>
    </source>
</evidence>
<keyword evidence="10" id="KW-1133">Transmembrane helix</keyword>
<keyword evidence="5" id="KW-0812">Transmembrane</keyword>
<dbReference type="EMBL" id="LGRX02031706">
    <property type="protein sequence ID" value="KAK3244567.1"/>
    <property type="molecule type" value="Genomic_DNA"/>
</dbReference>
<evidence type="ECO:0000256" key="5">
    <source>
        <dbReference type="ARBA" id="ARBA00022692"/>
    </source>
</evidence>
<proteinExistence type="predicted"/>
<evidence type="ECO:0000256" key="8">
    <source>
        <dbReference type="ARBA" id="ARBA00022837"/>
    </source>
</evidence>
<reference evidence="17 18" key="1">
    <citation type="journal article" date="2015" name="Genome Biol. Evol.">
        <title>Comparative Genomics of a Bacterivorous Green Alga Reveals Evolutionary Causalities and Consequences of Phago-Mixotrophic Mode of Nutrition.</title>
        <authorList>
            <person name="Burns J.A."/>
            <person name="Paasch A."/>
            <person name="Narechania A."/>
            <person name="Kim E."/>
        </authorList>
    </citation>
    <scope>NUCLEOTIDE SEQUENCE [LARGE SCALE GENOMIC DNA]</scope>
    <source>
        <strain evidence="17">PLY_AMNH</strain>
    </source>
</reference>
<evidence type="ECO:0000259" key="15">
    <source>
        <dbReference type="Pfam" id="PF01764"/>
    </source>
</evidence>
<evidence type="ECO:0000256" key="2">
    <source>
        <dbReference type="ARBA" id="ARBA00004651"/>
    </source>
</evidence>
<evidence type="ECO:0000313" key="18">
    <source>
        <dbReference type="Proteomes" id="UP001190700"/>
    </source>
</evidence>
<feature type="domain" description="Fungal lipase-type" evidence="15">
    <location>
        <begin position="173"/>
        <end position="295"/>
    </location>
</feature>
<dbReference type="PANTHER" id="PTHR45792">
    <property type="entry name" value="DIACYLGLYCEROL LIPASE HOMOLOG-RELATED"/>
    <property type="match status" value="1"/>
</dbReference>
<dbReference type="InterPro" id="IPR052214">
    <property type="entry name" value="DAG_Lipase-Related"/>
</dbReference>
<protein>
    <recommendedName>
        <fullName evidence="14">sn-1-specific diacylglycerol lipase</fullName>
        <ecNumber evidence="14">3.1.1.116</ecNumber>
    </recommendedName>
</protein>
<dbReference type="EMBL" id="LGRX02031705">
    <property type="protein sequence ID" value="KAK3244569.1"/>
    <property type="molecule type" value="Genomic_DNA"/>
</dbReference>
<dbReference type="CDD" id="cd00519">
    <property type="entry name" value="Lipase_3"/>
    <property type="match status" value="1"/>
</dbReference>
<evidence type="ECO:0000256" key="7">
    <source>
        <dbReference type="ARBA" id="ARBA00022801"/>
    </source>
</evidence>
<keyword evidence="8" id="KW-0106">Calcium</keyword>
<dbReference type="Gene3D" id="3.40.50.1820">
    <property type="entry name" value="alpha/beta hydrolase"/>
    <property type="match status" value="1"/>
</dbReference>
<reference evidence="17" key="2">
    <citation type="submission" date="2023-06" db="EMBL/GenBank/DDBJ databases">
        <title>Long-read-based genome assembly of the green algal bacterivore Cymbomonas tetramitiformis.</title>
        <authorList>
            <person name="Gyaltshen Y."/>
            <person name="Rozenberg A."/>
            <person name="Paasch A."/>
            <person name="Burns J.A."/>
            <person name="Warring S."/>
            <person name="Larson R."/>
            <person name="Maurer-Alcala X."/>
            <person name="Dacks J."/>
            <person name="Kim E."/>
        </authorList>
    </citation>
    <scope>NUCLEOTIDE SEQUENCE</scope>
    <source>
        <strain evidence="17">PLY_AMNH</strain>
    </source>
</reference>
<keyword evidence="6" id="KW-0479">Metal-binding</keyword>
<dbReference type="GO" id="GO:0016298">
    <property type="term" value="F:lipase activity"/>
    <property type="evidence" value="ECO:0007669"/>
    <property type="project" value="TreeGrafter"/>
</dbReference>
<dbReference type="GO" id="GO:0046872">
    <property type="term" value="F:metal ion binding"/>
    <property type="evidence" value="ECO:0007669"/>
    <property type="project" value="UniProtKB-KW"/>
</dbReference>
<dbReference type="InterPro" id="IPR029058">
    <property type="entry name" value="AB_hydrolase_fold"/>
</dbReference>
<evidence type="ECO:0000256" key="3">
    <source>
        <dbReference type="ARBA" id="ARBA00022475"/>
    </source>
</evidence>
<evidence type="ECO:0000256" key="6">
    <source>
        <dbReference type="ARBA" id="ARBA00022723"/>
    </source>
</evidence>
<comment type="catalytic activity">
    <reaction evidence="13">
        <text>a 1,2-diacyl-sn-glycerol + H2O = a 2-acylglycerol + a fatty acid + H(+)</text>
        <dbReference type="Rhea" id="RHEA:33275"/>
        <dbReference type="ChEBI" id="CHEBI:15377"/>
        <dbReference type="ChEBI" id="CHEBI:15378"/>
        <dbReference type="ChEBI" id="CHEBI:17389"/>
        <dbReference type="ChEBI" id="CHEBI:17815"/>
        <dbReference type="ChEBI" id="CHEBI:28868"/>
        <dbReference type="EC" id="3.1.1.116"/>
    </reaction>
    <physiologicalReaction direction="left-to-right" evidence="13">
        <dbReference type="Rhea" id="RHEA:33276"/>
    </physiologicalReaction>
</comment>
<comment type="subcellular location">
    <subcellularLocation>
        <location evidence="2">Cell membrane</location>
        <topology evidence="2">Multi-pass membrane protein</topology>
    </subcellularLocation>
</comment>
<organism evidence="17 18">
    <name type="scientific">Cymbomonas tetramitiformis</name>
    <dbReference type="NCBI Taxonomy" id="36881"/>
    <lineage>
        <taxon>Eukaryota</taxon>
        <taxon>Viridiplantae</taxon>
        <taxon>Chlorophyta</taxon>
        <taxon>Pyramimonadophyceae</taxon>
        <taxon>Pyramimonadales</taxon>
        <taxon>Pyramimonadaceae</taxon>
        <taxon>Cymbomonas</taxon>
    </lineage>
</organism>
<dbReference type="SUPFAM" id="SSF53474">
    <property type="entry name" value="alpha/beta-Hydrolases"/>
    <property type="match status" value="1"/>
</dbReference>
<evidence type="ECO:0000256" key="10">
    <source>
        <dbReference type="ARBA" id="ARBA00022989"/>
    </source>
</evidence>
<evidence type="ECO:0000256" key="11">
    <source>
        <dbReference type="ARBA" id="ARBA00023098"/>
    </source>
</evidence>
<sequence length="403" mass="44096">MKSAQSGLVVILAAVAYKVVKKPRKQITQTSASGATVYEEENWFLRAKAVACMMLDASKAVLAQLKDVPRVKKHRLVMMVHSIGDYRSDALKIAPEIQEKEAKGFGCVPVNKKTADDINEFVPFAVMAYDNEDNVRERLSARGYELVQFEPDAIIEMPSHFMAYNKTEKKVLIAIKGTTTIEDVVTDLLCTPVDFHAGKAHSGMLKAATFVVGRMTALLQDVFIPLGYRIIVTGHSLGAGTATITALKLSESFQNVQCFAYATPPCLSKELALKTKGFVTSVTHCDDIVTRASMRNMKALLIAMGNLDQRHKEVRATKLKQTLKDPATLAVINSSAVTDVQLGDQDLFVPGTVVHFHKQGEKYVGNITDGTYTALRRIEISASCVADHSCSGYEACCNPENCL</sequence>
<keyword evidence="18" id="KW-1185">Reference proteome</keyword>
<keyword evidence="12" id="KW-0472">Membrane</keyword>
<dbReference type="GO" id="GO:0016042">
    <property type="term" value="P:lipid catabolic process"/>
    <property type="evidence" value="ECO:0007669"/>
    <property type="project" value="UniProtKB-KW"/>
</dbReference>
<name>A0AAE0EY80_9CHLO</name>
<comment type="caution">
    <text evidence="17">The sequence shown here is derived from an EMBL/GenBank/DDBJ whole genome shotgun (WGS) entry which is preliminary data.</text>
</comment>
<evidence type="ECO:0000256" key="4">
    <source>
        <dbReference type="ARBA" id="ARBA00022553"/>
    </source>
</evidence>
<dbReference type="EC" id="3.1.1.116" evidence="14"/>
<dbReference type="PANTHER" id="PTHR45792:SF8">
    <property type="entry name" value="DIACYLGLYCEROL LIPASE-ALPHA"/>
    <property type="match status" value="1"/>
</dbReference>